<keyword evidence="1" id="KW-1133">Transmembrane helix</keyword>
<comment type="caution">
    <text evidence="3">The sequence shown here is derived from an EMBL/GenBank/DDBJ whole genome shotgun (WGS) entry which is preliminary data.</text>
</comment>
<feature type="transmembrane region" description="Helical" evidence="1">
    <location>
        <begin position="97"/>
        <end position="117"/>
    </location>
</feature>
<sequence>MGRGVGTIWIFRVLLWFWDWVWERSDAAGSIDGWDGMDTSLLLKDRTQKNAFSSFAVSLRSVFSFILFQPFCWTDRFLAFVFLPAFFPVVRLPHRQILLVSSVTTIVEVMTPIYAAFSTLAGG</sequence>
<name>A0ABR1M6Y0_9PEZI</name>
<gene>
    <name evidence="3" type="ORF">IWX46DRAFT_149769</name>
</gene>
<feature type="chain" id="PRO_5046616580" evidence="2">
    <location>
        <begin position="24"/>
        <end position="123"/>
    </location>
</feature>
<evidence type="ECO:0000256" key="1">
    <source>
        <dbReference type="SAM" id="Phobius"/>
    </source>
</evidence>
<reference evidence="3 4" key="1">
    <citation type="submission" date="2024-04" db="EMBL/GenBank/DDBJ databases">
        <title>Phyllosticta paracitricarpa is synonymous to the EU quarantine fungus P. citricarpa based on phylogenomic analyses.</title>
        <authorList>
            <consortium name="Lawrence Berkeley National Laboratory"/>
            <person name="Van Ingen-Buijs V.A."/>
            <person name="Van Westerhoven A.C."/>
            <person name="Haridas S."/>
            <person name="Skiadas P."/>
            <person name="Martin F."/>
            <person name="Groenewald J.Z."/>
            <person name="Crous P.W."/>
            <person name="Seidl M.F."/>
        </authorList>
    </citation>
    <scope>NUCLEOTIDE SEQUENCE [LARGE SCALE GENOMIC DNA]</scope>
    <source>
        <strain evidence="3 4">CBS 122670</strain>
    </source>
</reference>
<keyword evidence="1" id="KW-0472">Membrane</keyword>
<keyword evidence="1" id="KW-0812">Transmembrane</keyword>
<feature type="transmembrane region" description="Helical" evidence="1">
    <location>
        <begin position="73"/>
        <end position="90"/>
    </location>
</feature>
<evidence type="ECO:0000256" key="2">
    <source>
        <dbReference type="SAM" id="SignalP"/>
    </source>
</evidence>
<accession>A0ABR1M6Y0</accession>
<evidence type="ECO:0000313" key="4">
    <source>
        <dbReference type="Proteomes" id="UP001365128"/>
    </source>
</evidence>
<dbReference type="Proteomes" id="UP001365128">
    <property type="component" value="Unassembled WGS sequence"/>
</dbReference>
<keyword evidence="2" id="KW-0732">Signal</keyword>
<proteinExistence type="predicted"/>
<evidence type="ECO:0000313" key="3">
    <source>
        <dbReference type="EMBL" id="KAK7543473.1"/>
    </source>
</evidence>
<keyword evidence="4" id="KW-1185">Reference proteome</keyword>
<feature type="signal peptide" evidence="2">
    <location>
        <begin position="1"/>
        <end position="23"/>
    </location>
</feature>
<organism evidence="3 4">
    <name type="scientific">Phyllosticta citricarpa</name>
    <dbReference type="NCBI Taxonomy" id="55181"/>
    <lineage>
        <taxon>Eukaryota</taxon>
        <taxon>Fungi</taxon>
        <taxon>Dikarya</taxon>
        <taxon>Ascomycota</taxon>
        <taxon>Pezizomycotina</taxon>
        <taxon>Dothideomycetes</taxon>
        <taxon>Dothideomycetes incertae sedis</taxon>
        <taxon>Botryosphaeriales</taxon>
        <taxon>Phyllostictaceae</taxon>
        <taxon>Phyllosticta</taxon>
    </lineage>
</organism>
<protein>
    <submittedName>
        <fullName evidence="3">Uncharacterized protein</fullName>
    </submittedName>
</protein>
<dbReference type="EMBL" id="JBBPDW010000020">
    <property type="protein sequence ID" value="KAK7543473.1"/>
    <property type="molecule type" value="Genomic_DNA"/>
</dbReference>